<reference evidence="2" key="1">
    <citation type="submission" date="2022-11" db="UniProtKB">
        <authorList>
            <consortium name="WormBaseParasite"/>
        </authorList>
    </citation>
    <scope>IDENTIFICATION</scope>
</reference>
<keyword evidence="1" id="KW-1185">Reference proteome</keyword>
<dbReference type="Proteomes" id="UP000887563">
    <property type="component" value="Unplaced"/>
</dbReference>
<sequence length="64" mass="7408">MEEEFEESNIPILADNEIVEKGTCDLGKHLIDINEPSSSLMQYFEYLQGDKIARCKDCIMRKII</sequence>
<evidence type="ECO:0000313" key="1">
    <source>
        <dbReference type="Proteomes" id="UP000887563"/>
    </source>
</evidence>
<name>A0A914MYI8_MELIC</name>
<accession>A0A914MYI8</accession>
<dbReference type="WBParaSite" id="Minc3s02883g31953">
    <property type="protein sequence ID" value="Minc3s02883g31953"/>
    <property type="gene ID" value="Minc3s02883g31953"/>
</dbReference>
<proteinExistence type="predicted"/>
<protein>
    <submittedName>
        <fullName evidence="2">Uncharacterized protein</fullName>
    </submittedName>
</protein>
<dbReference type="AlphaFoldDB" id="A0A914MYI8"/>
<evidence type="ECO:0000313" key="2">
    <source>
        <dbReference type="WBParaSite" id="Minc3s02883g31953"/>
    </source>
</evidence>
<organism evidence="1 2">
    <name type="scientific">Meloidogyne incognita</name>
    <name type="common">Southern root-knot nematode worm</name>
    <name type="synonym">Oxyuris incognita</name>
    <dbReference type="NCBI Taxonomy" id="6306"/>
    <lineage>
        <taxon>Eukaryota</taxon>
        <taxon>Metazoa</taxon>
        <taxon>Ecdysozoa</taxon>
        <taxon>Nematoda</taxon>
        <taxon>Chromadorea</taxon>
        <taxon>Rhabditida</taxon>
        <taxon>Tylenchina</taxon>
        <taxon>Tylenchomorpha</taxon>
        <taxon>Tylenchoidea</taxon>
        <taxon>Meloidogynidae</taxon>
        <taxon>Meloidogyninae</taxon>
        <taxon>Meloidogyne</taxon>
        <taxon>Meloidogyne incognita group</taxon>
    </lineage>
</organism>